<protein>
    <submittedName>
        <fullName evidence="1">Uncharacterized protein</fullName>
    </submittedName>
</protein>
<dbReference type="AlphaFoldDB" id="A0A8S9JT02"/>
<organism evidence="1">
    <name type="scientific">Brassica cretica</name>
    <name type="common">Mustard</name>
    <dbReference type="NCBI Taxonomy" id="69181"/>
    <lineage>
        <taxon>Eukaryota</taxon>
        <taxon>Viridiplantae</taxon>
        <taxon>Streptophyta</taxon>
        <taxon>Embryophyta</taxon>
        <taxon>Tracheophyta</taxon>
        <taxon>Spermatophyta</taxon>
        <taxon>Magnoliopsida</taxon>
        <taxon>eudicotyledons</taxon>
        <taxon>Gunneridae</taxon>
        <taxon>Pentapetalae</taxon>
        <taxon>rosids</taxon>
        <taxon>malvids</taxon>
        <taxon>Brassicales</taxon>
        <taxon>Brassicaceae</taxon>
        <taxon>Brassiceae</taxon>
        <taxon>Brassica</taxon>
    </lineage>
</organism>
<comment type="caution">
    <text evidence="1">The sequence shown here is derived from an EMBL/GenBank/DDBJ whole genome shotgun (WGS) entry which is preliminary data.</text>
</comment>
<proteinExistence type="predicted"/>
<name>A0A8S9JT02_BRACR</name>
<dbReference type="EMBL" id="QGKY02000246">
    <property type="protein sequence ID" value="KAF2584463.1"/>
    <property type="molecule type" value="Genomic_DNA"/>
</dbReference>
<evidence type="ECO:0000313" key="1">
    <source>
        <dbReference type="EMBL" id="KAF2584463.1"/>
    </source>
</evidence>
<sequence>MLDEIEREFEAARRQSMLDAIEREFEAVTDSFKQLVISLRPKMRGPICKEAKDIKFFQNYSAAATSSLKKLNLEDSTVGDAKRNSMLEARAETQRSSTLEEIEREYEAAASAKAYGKYSQQLQKVHQP</sequence>
<gene>
    <name evidence="1" type="ORF">F2Q70_00037205</name>
</gene>
<accession>A0A8S9JT02</accession>
<reference evidence="1" key="1">
    <citation type="submission" date="2019-12" db="EMBL/GenBank/DDBJ databases">
        <title>Genome sequencing and annotation of Brassica cretica.</title>
        <authorList>
            <person name="Studholme D.J."/>
            <person name="Sarris P.F."/>
        </authorList>
    </citation>
    <scope>NUCLEOTIDE SEQUENCE</scope>
    <source>
        <strain evidence="1">PFS-102/07</strain>
        <tissue evidence="1">Leaf</tissue>
    </source>
</reference>